<feature type="compositionally biased region" description="Polar residues" evidence="11">
    <location>
        <begin position="405"/>
        <end position="421"/>
    </location>
</feature>
<evidence type="ECO:0000256" key="12">
    <source>
        <dbReference type="SAM" id="Phobius"/>
    </source>
</evidence>
<keyword evidence="8 12" id="KW-0472">Membrane</keyword>
<evidence type="ECO:0000256" key="11">
    <source>
        <dbReference type="SAM" id="MobiDB-lite"/>
    </source>
</evidence>
<dbReference type="EMBL" id="JAUSTF010000006">
    <property type="protein sequence ID" value="MDQ0181561.1"/>
    <property type="molecule type" value="Genomic_DNA"/>
</dbReference>
<feature type="transmembrane region" description="Helical" evidence="12">
    <location>
        <begin position="282"/>
        <end position="304"/>
    </location>
</feature>
<dbReference type="Proteomes" id="UP001242995">
    <property type="component" value="Unassembled WGS sequence"/>
</dbReference>
<evidence type="ECO:0000256" key="1">
    <source>
        <dbReference type="ARBA" id="ARBA00004651"/>
    </source>
</evidence>
<feature type="transmembrane region" description="Helical" evidence="12">
    <location>
        <begin position="95"/>
        <end position="111"/>
    </location>
</feature>
<feature type="transmembrane region" description="Helical" evidence="12">
    <location>
        <begin position="324"/>
        <end position="351"/>
    </location>
</feature>
<sequence>MFALRSALHYLAGQLRQVGLFIALIVIILFFQVSTNGITLAPINVSNLIVQNSYILILAIGMVMVIIAGHIDLSVGSVVAFVGAMSGVMITQWGVPWWLAIILCLAIGALVGMWQGFWIAYFGIPAFIVTLAGMLTFRGLTQIALQNQQISPFPDEFRSLGSGFLPDLGGGTSALEPLTMIIGIVATIALVVQDLRQRAARRKHNLEDEPFAWFVCKMVFTALLILLITYLLAGYRGTPIVLIVLGLLTVAYSAVMANSVWGRHIYAIGGNRFAAELSGVKVKRVTFTLFVNMGVLAALAGLVFTAQLNLANPKAGDGFELDAIAAVFIGGAAVTGGIGTVMGALIGGLIIGILNNGMSILGVGTEYQQLIKGLVLLAAVAFDVFNKRRAGGSNGSGRQRRKTTPRSASSEAKTRTPVASA</sequence>
<gene>
    <name evidence="13" type="ORF">J2S90_002921</name>
    <name evidence="14" type="ORF">J2S93_002999</name>
</gene>
<dbReference type="PANTHER" id="PTHR32196">
    <property type="entry name" value="ABC TRANSPORTER PERMEASE PROTEIN YPHD-RELATED-RELATED"/>
    <property type="match status" value="1"/>
</dbReference>
<dbReference type="Pfam" id="PF02653">
    <property type="entry name" value="BPD_transp_2"/>
    <property type="match status" value="1"/>
</dbReference>
<feature type="transmembrane region" description="Helical" evidence="12">
    <location>
        <begin position="212"/>
        <end position="233"/>
    </location>
</feature>
<feature type="region of interest" description="Disordered" evidence="11">
    <location>
        <begin position="392"/>
        <end position="421"/>
    </location>
</feature>
<keyword evidence="4" id="KW-0997">Cell inner membrane</keyword>
<dbReference type="RefSeq" id="WP_306962225.1">
    <property type="nucleotide sequence ID" value="NZ_JAUSRG010000008.1"/>
</dbReference>
<keyword evidence="15" id="KW-1185">Reference proteome</keyword>
<dbReference type="CDD" id="cd06579">
    <property type="entry name" value="TM_PBP1_transp_AraH_like"/>
    <property type="match status" value="1"/>
</dbReference>
<organism evidence="13 16">
    <name type="scientific">Arthrobacter bambusae</name>
    <dbReference type="NCBI Taxonomy" id="1338426"/>
    <lineage>
        <taxon>Bacteria</taxon>
        <taxon>Bacillati</taxon>
        <taxon>Actinomycetota</taxon>
        <taxon>Actinomycetes</taxon>
        <taxon>Micrococcales</taxon>
        <taxon>Micrococcaceae</taxon>
        <taxon>Arthrobacter</taxon>
    </lineage>
</organism>
<evidence type="ECO:0000256" key="8">
    <source>
        <dbReference type="ARBA" id="ARBA00023136"/>
    </source>
</evidence>
<keyword evidence="2" id="KW-0813">Transport</keyword>
<keyword evidence="7 12" id="KW-1133">Transmembrane helix</keyword>
<dbReference type="NCBIfam" id="NF040906">
    <property type="entry name" value="GguB"/>
    <property type="match status" value="1"/>
</dbReference>
<evidence type="ECO:0000313" key="13">
    <source>
        <dbReference type="EMBL" id="MDP9905950.1"/>
    </source>
</evidence>
<dbReference type="GO" id="GO:0022857">
    <property type="term" value="F:transmembrane transporter activity"/>
    <property type="evidence" value="ECO:0007669"/>
    <property type="project" value="InterPro"/>
</dbReference>
<feature type="transmembrane region" description="Helical" evidence="12">
    <location>
        <begin position="20"/>
        <end position="43"/>
    </location>
</feature>
<keyword evidence="5 13" id="KW-0762">Sugar transport</keyword>
<evidence type="ECO:0000313" key="14">
    <source>
        <dbReference type="EMBL" id="MDQ0181561.1"/>
    </source>
</evidence>
<dbReference type="InterPro" id="IPR001851">
    <property type="entry name" value="ABC_transp_permease"/>
</dbReference>
<dbReference type="GO" id="GO:0005886">
    <property type="term" value="C:plasma membrane"/>
    <property type="evidence" value="ECO:0007669"/>
    <property type="project" value="UniProtKB-SubCell"/>
</dbReference>
<evidence type="ECO:0000256" key="9">
    <source>
        <dbReference type="ARBA" id="ARBA00035611"/>
    </source>
</evidence>
<evidence type="ECO:0000256" key="2">
    <source>
        <dbReference type="ARBA" id="ARBA00022448"/>
    </source>
</evidence>
<comment type="subcellular location">
    <subcellularLocation>
        <location evidence="1">Cell membrane</location>
        <topology evidence="1">Multi-pass membrane protein</topology>
    </subcellularLocation>
</comment>
<evidence type="ECO:0000256" key="3">
    <source>
        <dbReference type="ARBA" id="ARBA00022475"/>
    </source>
</evidence>
<comment type="function">
    <text evidence="9">Part of the binding-protein-dependent transport system for D-xylose. Probably responsible for the translocation of the substrate across the membrane.</text>
</comment>
<evidence type="ECO:0000313" key="16">
    <source>
        <dbReference type="Proteomes" id="UP001242995"/>
    </source>
</evidence>
<accession>A0AAW8DJR8</accession>
<dbReference type="EMBL" id="JAUSRG010000008">
    <property type="protein sequence ID" value="MDP9905950.1"/>
    <property type="molecule type" value="Genomic_DNA"/>
</dbReference>
<reference evidence="13 15" key="1">
    <citation type="submission" date="2023-07" db="EMBL/GenBank/DDBJ databases">
        <title>Sorghum-associated microbial communities from plants grown in Nebraska, USA.</title>
        <authorList>
            <person name="Schachtman D."/>
        </authorList>
    </citation>
    <scope>NUCLEOTIDE SEQUENCE</scope>
    <source>
        <strain evidence="13">DS1006</strain>
        <strain evidence="14 15">DS1016</strain>
    </source>
</reference>
<proteinExistence type="predicted"/>
<evidence type="ECO:0000256" key="4">
    <source>
        <dbReference type="ARBA" id="ARBA00022519"/>
    </source>
</evidence>
<dbReference type="AlphaFoldDB" id="A0AAW8DJR8"/>
<feature type="transmembrane region" description="Helical" evidence="12">
    <location>
        <begin position="55"/>
        <end position="83"/>
    </location>
</feature>
<feature type="transmembrane region" description="Helical" evidence="12">
    <location>
        <begin position="239"/>
        <end position="261"/>
    </location>
</feature>
<comment type="caution">
    <text evidence="13">The sequence shown here is derived from an EMBL/GenBank/DDBJ whole genome shotgun (WGS) entry which is preliminary data.</text>
</comment>
<feature type="transmembrane region" description="Helical" evidence="12">
    <location>
        <begin position="118"/>
        <end position="137"/>
    </location>
</feature>
<evidence type="ECO:0000256" key="7">
    <source>
        <dbReference type="ARBA" id="ARBA00022989"/>
    </source>
</evidence>
<keyword evidence="6 12" id="KW-0812">Transmembrane</keyword>
<evidence type="ECO:0000256" key="5">
    <source>
        <dbReference type="ARBA" id="ARBA00022597"/>
    </source>
</evidence>
<keyword evidence="3" id="KW-1003">Cell membrane</keyword>
<feature type="transmembrane region" description="Helical" evidence="12">
    <location>
        <begin position="174"/>
        <end position="192"/>
    </location>
</feature>
<dbReference type="PANTHER" id="PTHR32196:SF32">
    <property type="entry name" value="XYLOSE TRANSPORT SYSTEM PERMEASE PROTEIN XYLH"/>
    <property type="match status" value="1"/>
</dbReference>
<name>A0AAW8DJR8_9MICC</name>
<evidence type="ECO:0000256" key="6">
    <source>
        <dbReference type="ARBA" id="ARBA00022692"/>
    </source>
</evidence>
<evidence type="ECO:0000313" key="15">
    <source>
        <dbReference type="Proteomes" id="UP001230951"/>
    </source>
</evidence>
<protein>
    <recommendedName>
        <fullName evidence="10">Xylose transport system permease protein XylH</fullName>
    </recommendedName>
</protein>
<evidence type="ECO:0000256" key="10">
    <source>
        <dbReference type="ARBA" id="ARBA00035686"/>
    </source>
</evidence>
<dbReference type="Proteomes" id="UP001230951">
    <property type="component" value="Unassembled WGS sequence"/>
</dbReference>